<evidence type="ECO:0000313" key="10">
    <source>
        <dbReference type="EMBL" id="PSK37243.1"/>
    </source>
</evidence>
<dbReference type="STRING" id="40998.A0A2P7YMQ8"/>
<dbReference type="GO" id="GO:0004802">
    <property type="term" value="F:transketolase activity"/>
    <property type="evidence" value="ECO:0007669"/>
    <property type="project" value="TreeGrafter"/>
</dbReference>
<dbReference type="Pfam" id="PF00456">
    <property type="entry name" value="Transketolase_N"/>
    <property type="match status" value="1"/>
</dbReference>
<dbReference type="GO" id="GO:0005829">
    <property type="term" value="C:cytosol"/>
    <property type="evidence" value="ECO:0007669"/>
    <property type="project" value="TreeGrafter"/>
</dbReference>
<dbReference type="InterPro" id="IPR005474">
    <property type="entry name" value="Transketolase_N"/>
</dbReference>
<dbReference type="PANTHER" id="PTHR43522:SF6">
    <property type="entry name" value="TRANSKETOLASE-LIKE PYRIMIDINE-BINDING DOMAIN-CONTAINING PROTEIN-RELATED"/>
    <property type="match status" value="1"/>
</dbReference>
<evidence type="ECO:0000313" key="11">
    <source>
        <dbReference type="Proteomes" id="UP000243723"/>
    </source>
</evidence>
<evidence type="ECO:0000256" key="6">
    <source>
        <dbReference type="ARBA" id="ARBA00022723"/>
    </source>
</evidence>
<keyword evidence="11" id="KW-1185">Reference proteome</keyword>
<dbReference type="AlphaFoldDB" id="A0A2P7YMQ8"/>
<evidence type="ECO:0000256" key="7">
    <source>
        <dbReference type="ARBA" id="ARBA00022842"/>
    </source>
</evidence>
<dbReference type="PANTHER" id="PTHR43522">
    <property type="entry name" value="TRANSKETOLASE"/>
    <property type="match status" value="1"/>
</dbReference>
<dbReference type="InterPro" id="IPR029061">
    <property type="entry name" value="THDP-binding"/>
</dbReference>
<dbReference type="CDD" id="cd07033">
    <property type="entry name" value="TPP_PYR_DXS_TK_like"/>
    <property type="match status" value="1"/>
</dbReference>
<evidence type="ECO:0000259" key="9">
    <source>
        <dbReference type="SMART" id="SM00861"/>
    </source>
</evidence>
<keyword evidence="6" id="KW-0479">Metal-binding</keyword>
<dbReference type="Gene3D" id="3.40.50.920">
    <property type="match status" value="1"/>
</dbReference>
<dbReference type="SUPFAM" id="SSF52518">
    <property type="entry name" value="Thiamin diphosphate-binding fold (THDP-binding)"/>
    <property type="match status" value="2"/>
</dbReference>
<feature type="domain" description="Transketolase-like pyrimidine-binding" evidence="9">
    <location>
        <begin position="376"/>
        <end position="549"/>
    </location>
</feature>
<keyword evidence="7" id="KW-0460">Magnesium</keyword>
<comment type="cofactor">
    <cofactor evidence="3">
        <name>thiamine diphosphate</name>
        <dbReference type="ChEBI" id="CHEBI:58937"/>
    </cofactor>
</comment>
<dbReference type="Proteomes" id="UP000243723">
    <property type="component" value="Unassembled WGS sequence"/>
</dbReference>
<dbReference type="PROSITE" id="PS00802">
    <property type="entry name" value="TRANSKETOLASE_2"/>
    <property type="match status" value="1"/>
</dbReference>
<evidence type="ECO:0000256" key="4">
    <source>
        <dbReference type="ARBA" id="ARBA00007131"/>
    </source>
</evidence>
<proteinExistence type="inferred from homology"/>
<dbReference type="GO" id="GO:0046872">
    <property type="term" value="F:metal ion binding"/>
    <property type="evidence" value="ECO:0007669"/>
    <property type="project" value="UniProtKB-KW"/>
</dbReference>
<evidence type="ECO:0000256" key="1">
    <source>
        <dbReference type="ARBA" id="ARBA00001941"/>
    </source>
</evidence>
<evidence type="ECO:0000256" key="5">
    <source>
        <dbReference type="ARBA" id="ARBA00022679"/>
    </source>
</evidence>
<reference evidence="10 11" key="1">
    <citation type="submission" date="2017-05" db="EMBL/GenBank/DDBJ databases">
        <title>Draft genome sequence of Elsinoe australis.</title>
        <authorList>
            <person name="Cheng Q."/>
        </authorList>
    </citation>
    <scope>NUCLEOTIDE SEQUENCE [LARGE SCALE GENOMIC DNA]</scope>
    <source>
        <strain evidence="10 11">NL1</strain>
    </source>
</reference>
<name>A0A2P7YMQ8_9PEZI</name>
<dbReference type="OrthoDB" id="10267175at2759"/>
<keyword evidence="5" id="KW-0808">Transferase</keyword>
<comment type="similarity">
    <text evidence="4">Belongs to the transketolase family.</text>
</comment>
<evidence type="ECO:0000256" key="2">
    <source>
        <dbReference type="ARBA" id="ARBA00001946"/>
    </source>
</evidence>
<comment type="cofactor">
    <cofactor evidence="2">
        <name>Mg(2+)</name>
        <dbReference type="ChEBI" id="CHEBI:18420"/>
    </cofactor>
</comment>
<comment type="caution">
    <text evidence="10">The sequence shown here is derived from an EMBL/GenBank/DDBJ whole genome shotgun (WGS) entry which is preliminary data.</text>
</comment>
<accession>A0A2P7YMQ8</accession>
<gene>
    <name evidence="10" type="ORF">B9Z65_1985</name>
</gene>
<evidence type="ECO:0000256" key="3">
    <source>
        <dbReference type="ARBA" id="ARBA00001964"/>
    </source>
</evidence>
<dbReference type="SMART" id="SM00861">
    <property type="entry name" value="Transket_pyr"/>
    <property type="match status" value="1"/>
</dbReference>
<dbReference type="InterPro" id="IPR033247">
    <property type="entry name" value="Transketolase_fam"/>
</dbReference>
<sequence length="694" mass="75993">MNGHAKVPSALPARQIYTDDDQAVRDVRKLLIDICRQNGGGHGGSAIGMAPLGVALWRHIMRHNPANPEWFDRDRFVLSNGHAAIFLYSMLHLTGYPHMTLDELRMYGDLKAVDPTTRTWKSTICHGHPEIEVPGVEVTTGPLGQGVANAVGLAIAAKQTAATFNREDHDLIQSRIYCTTGDGCLQEGVAQEAMAIAAHLRLDNLVLCYDNNAVTCDGPLDWIVSEDTNAKVRALGWNVIDVFTGDRSVRDIVAALELAQSTKNMPTFINVRTTIGYGTSTAGTFKSHHGTYSDEDASLYADEVSSTSTHSISKQGKAHFDQVAERGKAVEQDWNLRLEIYQKSFPDQAALLRDRMSGKLVFQDLLASMETPKDIQATRQFNGHIFNKLLDRNPNIIAGGADLWNSNQLGDQTSRIFDASNRTGQVIRYGIREHAMASISNGIAAYHPGSFLPITATFFMFYLYAAAGVRMGALSHLKVIHVATHDSIGEGQNGPTHQPVELDSLFRAMPNLLYIRPSDSEEVIGAWQTALSMDKRPSIISLARDPAATKVSNTNRNSVSKGGYVLTEPAQQAQVTLISCGSELQFAFMAAEELTSTGIPTRLVSMPCIRLFEQQSEDYQDQVLGDAPHVISVEAYVSSMWARFCTASIAMDSFGYSGGGAANFARFGLDKAGIVRKVTEHVKSSNSRRWKLLK</sequence>
<dbReference type="InterPro" id="IPR020826">
    <property type="entry name" value="Transketolase_BS"/>
</dbReference>
<organism evidence="10 11">
    <name type="scientific">Elsinoe australis</name>
    <dbReference type="NCBI Taxonomy" id="40998"/>
    <lineage>
        <taxon>Eukaryota</taxon>
        <taxon>Fungi</taxon>
        <taxon>Dikarya</taxon>
        <taxon>Ascomycota</taxon>
        <taxon>Pezizomycotina</taxon>
        <taxon>Dothideomycetes</taxon>
        <taxon>Dothideomycetidae</taxon>
        <taxon>Myriangiales</taxon>
        <taxon>Elsinoaceae</taxon>
        <taxon>Elsinoe</taxon>
    </lineage>
</organism>
<dbReference type="Pfam" id="PF22613">
    <property type="entry name" value="Transketolase_C_1"/>
    <property type="match status" value="1"/>
</dbReference>
<dbReference type="InterPro" id="IPR005475">
    <property type="entry name" value="Transketolase-like_Pyr-bd"/>
</dbReference>
<protein>
    <recommendedName>
        <fullName evidence="9">Transketolase-like pyrimidine-binding domain-containing protein</fullName>
    </recommendedName>
</protein>
<keyword evidence="8" id="KW-0786">Thiamine pyrophosphate</keyword>
<dbReference type="EMBL" id="NHZQ01000412">
    <property type="protein sequence ID" value="PSK37243.1"/>
    <property type="molecule type" value="Genomic_DNA"/>
</dbReference>
<dbReference type="CDD" id="cd02012">
    <property type="entry name" value="TPP_TK"/>
    <property type="match status" value="1"/>
</dbReference>
<dbReference type="Pfam" id="PF02779">
    <property type="entry name" value="Transket_pyr"/>
    <property type="match status" value="1"/>
</dbReference>
<comment type="cofactor">
    <cofactor evidence="1">
        <name>Co(2+)</name>
        <dbReference type="ChEBI" id="CHEBI:48828"/>
    </cofactor>
</comment>
<evidence type="ECO:0000256" key="8">
    <source>
        <dbReference type="ARBA" id="ARBA00023052"/>
    </source>
</evidence>
<dbReference type="GO" id="GO:0005634">
    <property type="term" value="C:nucleus"/>
    <property type="evidence" value="ECO:0007669"/>
    <property type="project" value="TreeGrafter"/>
</dbReference>
<dbReference type="InterPro" id="IPR009014">
    <property type="entry name" value="Transketo_C/PFOR_II"/>
</dbReference>
<dbReference type="SUPFAM" id="SSF52922">
    <property type="entry name" value="TK C-terminal domain-like"/>
    <property type="match status" value="1"/>
</dbReference>
<dbReference type="InterPro" id="IPR055152">
    <property type="entry name" value="Transketolase-like_C_2"/>
</dbReference>
<dbReference type="GO" id="GO:0006098">
    <property type="term" value="P:pentose-phosphate shunt"/>
    <property type="evidence" value="ECO:0007669"/>
    <property type="project" value="TreeGrafter"/>
</dbReference>
<dbReference type="Gene3D" id="3.40.50.970">
    <property type="match status" value="2"/>
</dbReference>